<dbReference type="SUPFAM" id="SSF46785">
    <property type="entry name" value="Winged helix' DNA-binding domain"/>
    <property type="match status" value="1"/>
</dbReference>
<dbReference type="GO" id="GO:0003677">
    <property type="term" value="F:DNA binding"/>
    <property type="evidence" value="ECO:0007669"/>
    <property type="project" value="UniProtKB-KW"/>
</dbReference>
<feature type="domain" description="HTH gntR-type" evidence="4">
    <location>
        <begin position="14"/>
        <end position="84"/>
    </location>
</feature>
<dbReference type="Proteomes" id="UP000186141">
    <property type="component" value="Unassembled WGS sequence"/>
</dbReference>
<dbReference type="InterPro" id="IPR008920">
    <property type="entry name" value="TF_FadR/GntR_C"/>
</dbReference>
<dbReference type="RefSeq" id="WP_159441448.1">
    <property type="nucleotide sequence ID" value="NZ_BMEH01000006.1"/>
</dbReference>
<keyword evidence="1" id="KW-0805">Transcription regulation</keyword>
<evidence type="ECO:0000313" key="5">
    <source>
        <dbReference type="EMBL" id="SIT15227.1"/>
    </source>
</evidence>
<reference evidence="5 6" key="1">
    <citation type="submission" date="2017-01" db="EMBL/GenBank/DDBJ databases">
        <authorList>
            <person name="Mah S.A."/>
            <person name="Swanson W.J."/>
            <person name="Moy G.W."/>
            <person name="Vacquier V.D."/>
        </authorList>
    </citation>
    <scope>NUCLEOTIDE SEQUENCE [LARGE SCALE GENOMIC DNA]</scope>
    <source>
        <strain evidence="5 6">DSM 26375</strain>
    </source>
</reference>
<gene>
    <name evidence="5" type="ORF">SAMN05421774_106228</name>
</gene>
<dbReference type="CDD" id="cd07377">
    <property type="entry name" value="WHTH_GntR"/>
    <property type="match status" value="1"/>
</dbReference>
<evidence type="ECO:0000256" key="1">
    <source>
        <dbReference type="ARBA" id="ARBA00023015"/>
    </source>
</evidence>
<evidence type="ECO:0000256" key="2">
    <source>
        <dbReference type="ARBA" id="ARBA00023125"/>
    </source>
</evidence>
<evidence type="ECO:0000259" key="4">
    <source>
        <dbReference type="PROSITE" id="PS50949"/>
    </source>
</evidence>
<sequence>MKLTEHKSPGSATRKSAERLSDQLREMILRGEYQNGDMLPPERELVVETGLSRGSVREALRVLQTEGLVEISLGRSGGARVAAPKRAMLARSVELFVRTNGVALSALLDARAAVEPMMARLAAQNRTAEELAFMEDLHLQFSKAQNDVVTYRRLNYRWHLAVAQASRNEPLAALMEAILATGLEATAYEAVTTFENRMTAIVAHERVMEALRAGDGEAAANAMETHLRTYSDIVKQME</sequence>
<dbReference type="OrthoDB" id="8155773at2"/>
<dbReference type="GO" id="GO:0003700">
    <property type="term" value="F:DNA-binding transcription factor activity"/>
    <property type="evidence" value="ECO:0007669"/>
    <property type="project" value="InterPro"/>
</dbReference>
<organism evidence="5 6">
    <name type="scientific">Gemmobacter megaterium</name>
    <dbReference type="NCBI Taxonomy" id="1086013"/>
    <lineage>
        <taxon>Bacteria</taxon>
        <taxon>Pseudomonadati</taxon>
        <taxon>Pseudomonadota</taxon>
        <taxon>Alphaproteobacteria</taxon>
        <taxon>Rhodobacterales</taxon>
        <taxon>Paracoccaceae</taxon>
        <taxon>Gemmobacter</taxon>
    </lineage>
</organism>
<proteinExistence type="predicted"/>
<evidence type="ECO:0000256" key="3">
    <source>
        <dbReference type="ARBA" id="ARBA00023163"/>
    </source>
</evidence>
<dbReference type="PANTHER" id="PTHR43537:SF5">
    <property type="entry name" value="UXU OPERON TRANSCRIPTIONAL REGULATOR"/>
    <property type="match status" value="1"/>
</dbReference>
<keyword evidence="2 5" id="KW-0238">DNA-binding</keyword>
<dbReference type="InterPro" id="IPR036390">
    <property type="entry name" value="WH_DNA-bd_sf"/>
</dbReference>
<evidence type="ECO:0000313" key="6">
    <source>
        <dbReference type="Proteomes" id="UP000186141"/>
    </source>
</evidence>
<protein>
    <submittedName>
        <fullName evidence="5">DNA-binding transcriptional regulator, FadR family</fullName>
    </submittedName>
</protein>
<dbReference type="InterPro" id="IPR036388">
    <property type="entry name" value="WH-like_DNA-bd_sf"/>
</dbReference>
<dbReference type="STRING" id="1086013.SAMN05421774_106228"/>
<keyword evidence="6" id="KW-1185">Reference proteome</keyword>
<dbReference type="Gene3D" id="1.20.120.530">
    <property type="entry name" value="GntR ligand-binding domain-like"/>
    <property type="match status" value="1"/>
</dbReference>
<dbReference type="Pfam" id="PF00392">
    <property type="entry name" value="GntR"/>
    <property type="match status" value="1"/>
</dbReference>
<keyword evidence="3" id="KW-0804">Transcription</keyword>
<dbReference type="PANTHER" id="PTHR43537">
    <property type="entry name" value="TRANSCRIPTIONAL REGULATOR, GNTR FAMILY"/>
    <property type="match status" value="1"/>
</dbReference>
<dbReference type="AlphaFoldDB" id="A0A1N7PXX5"/>
<dbReference type="EMBL" id="FTOT01000006">
    <property type="protein sequence ID" value="SIT15227.1"/>
    <property type="molecule type" value="Genomic_DNA"/>
</dbReference>
<dbReference type="SUPFAM" id="SSF48008">
    <property type="entry name" value="GntR ligand-binding domain-like"/>
    <property type="match status" value="1"/>
</dbReference>
<dbReference type="Gene3D" id="1.10.10.10">
    <property type="entry name" value="Winged helix-like DNA-binding domain superfamily/Winged helix DNA-binding domain"/>
    <property type="match status" value="1"/>
</dbReference>
<dbReference type="SMART" id="SM00345">
    <property type="entry name" value="HTH_GNTR"/>
    <property type="match status" value="1"/>
</dbReference>
<dbReference type="InterPro" id="IPR000524">
    <property type="entry name" value="Tscrpt_reg_HTH_GntR"/>
</dbReference>
<dbReference type="Pfam" id="PF07729">
    <property type="entry name" value="FCD"/>
    <property type="match status" value="1"/>
</dbReference>
<accession>A0A1N7PXX5</accession>
<dbReference type="PRINTS" id="PR00035">
    <property type="entry name" value="HTHGNTR"/>
</dbReference>
<name>A0A1N7PXX5_9RHOB</name>
<dbReference type="InterPro" id="IPR011711">
    <property type="entry name" value="GntR_C"/>
</dbReference>
<dbReference type="SMART" id="SM00895">
    <property type="entry name" value="FCD"/>
    <property type="match status" value="1"/>
</dbReference>
<dbReference type="PROSITE" id="PS50949">
    <property type="entry name" value="HTH_GNTR"/>
    <property type="match status" value="1"/>
</dbReference>